<name>A0A8S9T6H0_9CYAN</name>
<organism evidence="1 2">
    <name type="scientific">Tolypothrix bouteillei VB521301</name>
    <dbReference type="NCBI Taxonomy" id="1479485"/>
    <lineage>
        <taxon>Bacteria</taxon>
        <taxon>Bacillati</taxon>
        <taxon>Cyanobacteriota</taxon>
        <taxon>Cyanophyceae</taxon>
        <taxon>Nostocales</taxon>
        <taxon>Tolypothrichaceae</taxon>
        <taxon>Tolypothrix</taxon>
    </lineage>
</organism>
<comment type="caution">
    <text evidence="1">The sequence shown here is derived from an EMBL/GenBank/DDBJ whole genome shotgun (WGS) entry which is preliminary data.</text>
</comment>
<protein>
    <submittedName>
        <fullName evidence="1">Uncharacterized protein</fullName>
    </submittedName>
</protein>
<accession>A0A8S9T6H0</accession>
<dbReference type="Proteomes" id="UP000029738">
    <property type="component" value="Unassembled WGS sequence"/>
</dbReference>
<sequence length="45" mass="5150">MSLRYNQNQSPLVKVVYTQVKVNGRLELIPLELYADGSLKRSGDR</sequence>
<dbReference type="EMBL" id="JHEG04000001">
    <property type="protein sequence ID" value="KAF3887109.1"/>
    <property type="molecule type" value="Genomic_DNA"/>
</dbReference>
<reference evidence="1" key="2">
    <citation type="submission" date="2019-11" db="EMBL/GenBank/DDBJ databases">
        <title>Improved Assembly of Tolypothrix boutellei genome.</title>
        <authorList>
            <person name="Sarangi A.N."/>
            <person name="Mukherjee M."/>
            <person name="Ghosh S."/>
            <person name="Singh D."/>
            <person name="Das A."/>
            <person name="Kant S."/>
            <person name="Prusty A."/>
            <person name="Tripathy S."/>
        </authorList>
    </citation>
    <scope>NUCLEOTIDE SEQUENCE</scope>
    <source>
        <strain evidence="1">VB521301</strain>
    </source>
</reference>
<keyword evidence="2" id="KW-1185">Reference proteome</keyword>
<evidence type="ECO:0000313" key="1">
    <source>
        <dbReference type="EMBL" id="KAF3887109.1"/>
    </source>
</evidence>
<proteinExistence type="predicted"/>
<dbReference type="AlphaFoldDB" id="A0A8S9T6H0"/>
<evidence type="ECO:0000313" key="2">
    <source>
        <dbReference type="Proteomes" id="UP000029738"/>
    </source>
</evidence>
<dbReference type="RefSeq" id="WP_167844703.1">
    <property type="nucleotide sequence ID" value="NZ_JHEG04000001.1"/>
</dbReference>
<reference evidence="1" key="1">
    <citation type="journal article" date="2015" name="Genome Announc.">
        <title>Draft Genome Sequence of Tolypothrix boutellei Strain VB521301.</title>
        <authorList>
            <person name="Chandrababunaidu M.M."/>
            <person name="Singh D."/>
            <person name="Sen D."/>
            <person name="Bhan S."/>
            <person name="Das S."/>
            <person name="Gupta A."/>
            <person name="Adhikary S.P."/>
            <person name="Tripathy S."/>
        </authorList>
    </citation>
    <scope>NUCLEOTIDE SEQUENCE</scope>
    <source>
        <strain evidence="1">VB521301</strain>
    </source>
</reference>
<gene>
    <name evidence="1" type="ORF">DA73_0400017645</name>
</gene>